<proteinExistence type="predicted"/>
<reference evidence="1" key="1">
    <citation type="submission" date="2020-10" db="EMBL/GenBank/DDBJ databases">
        <authorList>
            <person name="Gilroy R."/>
        </authorList>
    </citation>
    <scope>NUCLEOTIDE SEQUENCE</scope>
    <source>
        <strain evidence="1">B1-3475</strain>
    </source>
</reference>
<dbReference type="Proteomes" id="UP000823617">
    <property type="component" value="Unassembled WGS sequence"/>
</dbReference>
<evidence type="ECO:0000313" key="1">
    <source>
        <dbReference type="EMBL" id="MBO8454869.1"/>
    </source>
</evidence>
<gene>
    <name evidence="1" type="ORF">IAC08_00480</name>
</gene>
<dbReference type="AlphaFoldDB" id="A0A9D9HJA1"/>
<organism evidence="1 2">
    <name type="scientific">Candidatus Cryptobacteroides intestinigallinarum</name>
    <dbReference type="NCBI Taxonomy" id="2840767"/>
    <lineage>
        <taxon>Bacteria</taxon>
        <taxon>Pseudomonadati</taxon>
        <taxon>Bacteroidota</taxon>
        <taxon>Bacteroidia</taxon>
        <taxon>Bacteroidales</taxon>
        <taxon>Candidatus Cryptobacteroides</taxon>
    </lineage>
</organism>
<accession>A0A9D9HJA1</accession>
<name>A0A9D9HJA1_9BACT</name>
<dbReference type="EMBL" id="JADIMK010000005">
    <property type="protein sequence ID" value="MBO8454869.1"/>
    <property type="molecule type" value="Genomic_DNA"/>
</dbReference>
<evidence type="ECO:0000313" key="2">
    <source>
        <dbReference type="Proteomes" id="UP000823617"/>
    </source>
</evidence>
<protein>
    <submittedName>
        <fullName evidence="1">Uncharacterized protein</fullName>
    </submittedName>
</protein>
<reference evidence="1" key="2">
    <citation type="journal article" date="2021" name="PeerJ">
        <title>Extensive microbial diversity within the chicken gut microbiome revealed by metagenomics and culture.</title>
        <authorList>
            <person name="Gilroy R."/>
            <person name="Ravi A."/>
            <person name="Getino M."/>
            <person name="Pursley I."/>
            <person name="Horton D.L."/>
            <person name="Alikhan N.F."/>
            <person name="Baker D."/>
            <person name="Gharbi K."/>
            <person name="Hall N."/>
            <person name="Watson M."/>
            <person name="Adriaenssens E.M."/>
            <person name="Foster-Nyarko E."/>
            <person name="Jarju S."/>
            <person name="Secka A."/>
            <person name="Antonio M."/>
            <person name="Oren A."/>
            <person name="Chaudhuri R.R."/>
            <person name="La Ragione R."/>
            <person name="Hildebrand F."/>
            <person name="Pallen M.J."/>
        </authorList>
    </citation>
    <scope>NUCLEOTIDE SEQUENCE</scope>
    <source>
        <strain evidence="1">B1-3475</strain>
    </source>
</reference>
<sequence>MQPDSPAIMAAAMNAVDRSFADKRDTTRNAGNLNDGPFDENVIAIGNLPERRMTFPMLQYSPAPKAPGTAGMKKCTTVVPR</sequence>
<comment type="caution">
    <text evidence="1">The sequence shown here is derived from an EMBL/GenBank/DDBJ whole genome shotgun (WGS) entry which is preliminary data.</text>
</comment>